<dbReference type="GO" id="GO:0016491">
    <property type="term" value="F:oxidoreductase activity"/>
    <property type="evidence" value="ECO:0007669"/>
    <property type="project" value="InterPro"/>
</dbReference>
<dbReference type="AlphaFoldDB" id="U7V7N2"/>
<proteinExistence type="predicted"/>
<dbReference type="Pfam" id="PF03450">
    <property type="entry name" value="CO_deh_flav_C"/>
    <property type="match status" value="1"/>
</dbReference>
<dbReference type="SMART" id="SM01092">
    <property type="entry name" value="CO_deh_flav_C"/>
    <property type="match status" value="1"/>
</dbReference>
<dbReference type="Proteomes" id="UP000017081">
    <property type="component" value="Unassembled WGS sequence"/>
</dbReference>
<dbReference type="PANTHER" id="PTHR42659">
    <property type="entry name" value="XANTHINE DEHYDROGENASE SUBUNIT C-RELATED"/>
    <property type="match status" value="1"/>
</dbReference>
<dbReference type="Gene3D" id="3.30.390.50">
    <property type="entry name" value="CO dehydrogenase flavoprotein, C-terminal domain"/>
    <property type="match status" value="1"/>
</dbReference>
<dbReference type="PANTHER" id="PTHR42659:SF9">
    <property type="entry name" value="XANTHINE DEHYDROGENASE FAD-BINDING SUBUNIT XDHB-RELATED"/>
    <property type="match status" value="1"/>
</dbReference>
<dbReference type="PROSITE" id="PS51387">
    <property type="entry name" value="FAD_PCMH"/>
    <property type="match status" value="1"/>
</dbReference>
<dbReference type="RefSeq" id="WP_023051918.1">
    <property type="nucleotide sequence ID" value="NZ_CP173062.2"/>
</dbReference>
<accession>U7V7N2</accession>
<reference evidence="2 3" key="1">
    <citation type="submission" date="2013-08" db="EMBL/GenBank/DDBJ databases">
        <authorList>
            <person name="Weinstock G."/>
            <person name="Sodergren E."/>
            <person name="Wylie T."/>
            <person name="Fulton L."/>
            <person name="Fulton R."/>
            <person name="Fronick C."/>
            <person name="O'Laughlin M."/>
            <person name="Godfrey J."/>
            <person name="Miner T."/>
            <person name="Herter B."/>
            <person name="Appelbaum E."/>
            <person name="Cordes M."/>
            <person name="Lek S."/>
            <person name="Wollam A."/>
            <person name="Pepin K.H."/>
            <person name="Palsikar V.B."/>
            <person name="Mitreva M."/>
            <person name="Wilson R.K."/>
        </authorList>
    </citation>
    <scope>NUCLEOTIDE SEQUENCE [LARGE SCALE GENOMIC DNA]</scope>
    <source>
        <strain evidence="2 3">ATCC BAA-474</strain>
    </source>
</reference>
<gene>
    <name evidence="2" type="ORF">HMPREF0202_02386</name>
</gene>
<sequence>MIKKYFIPETIEEAISLKNQHKETGKYLAGGTILNLSFNKKKYEVYIDLRKLNLDEIKKNEKGNLEIGACVTFQKLISSEIIPEQLKKAAMLMENRNIRNMATIGGNIVGGKTVGDLIPTLIVLEAMVKVYGEEKLVLVEEYILRKDERFIEKIIIEEKNLEKLYGVRAHSRTSDDLSLIGAAVTYNKDQEKIKDIRIAVGGVASTVIRLKDIEKELEGTILEKQLLTHLIRNYVEPLTDFRGSKEFKAYLAGELVAECFEIA</sequence>
<organism evidence="2 3">
    <name type="scientific">Cetobacterium somerae ATCC BAA-474</name>
    <dbReference type="NCBI Taxonomy" id="1319815"/>
    <lineage>
        <taxon>Bacteria</taxon>
        <taxon>Fusobacteriati</taxon>
        <taxon>Fusobacteriota</taxon>
        <taxon>Fusobacteriia</taxon>
        <taxon>Fusobacteriales</taxon>
        <taxon>Fusobacteriaceae</taxon>
        <taxon>Cetobacterium</taxon>
    </lineage>
</organism>
<dbReference type="GO" id="GO:0071949">
    <property type="term" value="F:FAD binding"/>
    <property type="evidence" value="ECO:0007669"/>
    <property type="project" value="InterPro"/>
</dbReference>
<dbReference type="InterPro" id="IPR016166">
    <property type="entry name" value="FAD-bd_PCMH"/>
</dbReference>
<dbReference type="InterPro" id="IPR051312">
    <property type="entry name" value="Diverse_Substr_Oxidored"/>
</dbReference>
<name>U7V7N2_9FUSO</name>
<dbReference type="SUPFAM" id="SSF55447">
    <property type="entry name" value="CO dehydrogenase flavoprotein C-terminal domain-like"/>
    <property type="match status" value="1"/>
</dbReference>
<evidence type="ECO:0000313" key="2">
    <source>
        <dbReference type="EMBL" id="ERT67541.1"/>
    </source>
</evidence>
<keyword evidence="3" id="KW-1185">Reference proteome</keyword>
<dbReference type="HOGENOM" id="CLU_958653_0_0_0"/>
<dbReference type="InterPro" id="IPR016169">
    <property type="entry name" value="FAD-bd_PCMH_sub2"/>
</dbReference>
<dbReference type="Pfam" id="PF00941">
    <property type="entry name" value="FAD_binding_5"/>
    <property type="match status" value="1"/>
</dbReference>
<dbReference type="Gene3D" id="3.30.465.10">
    <property type="match status" value="1"/>
</dbReference>
<evidence type="ECO:0000259" key="1">
    <source>
        <dbReference type="PROSITE" id="PS51387"/>
    </source>
</evidence>
<evidence type="ECO:0000313" key="3">
    <source>
        <dbReference type="Proteomes" id="UP000017081"/>
    </source>
</evidence>
<dbReference type="InterPro" id="IPR036318">
    <property type="entry name" value="FAD-bd_PCMH-like_sf"/>
</dbReference>
<dbReference type="EMBL" id="AXZF01000112">
    <property type="protein sequence ID" value="ERT67541.1"/>
    <property type="molecule type" value="Genomic_DNA"/>
</dbReference>
<protein>
    <submittedName>
        <fullName evidence="2">Putative selenate reductase, FAD-binding subunit</fullName>
    </submittedName>
</protein>
<feature type="domain" description="FAD-binding PCMH-type" evidence="1">
    <location>
        <begin position="1"/>
        <end position="174"/>
    </location>
</feature>
<dbReference type="eggNOG" id="COG1319">
    <property type="taxonomic scope" value="Bacteria"/>
</dbReference>
<comment type="caution">
    <text evidence="2">The sequence shown here is derived from an EMBL/GenBank/DDBJ whole genome shotgun (WGS) entry which is preliminary data.</text>
</comment>
<dbReference type="InterPro" id="IPR002346">
    <property type="entry name" value="Mopterin_DH_FAD-bd"/>
</dbReference>
<dbReference type="Gene3D" id="3.30.43.10">
    <property type="entry name" value="Uridine Diphospho-n-acetylenolpyruvylglucosamine Reductase, domain 2"/>
    <property type="match status" value="1"/>
</dbReference>
<dbReference type="InterPro" id="IPR016167">
    <property type="entry name" value="FAD-bd_PCMH_sub1"/>
</dbReference>
<dbReference type="InterPro" id="IPR005107">
    <property type="entry name" value="CO_DH_flav_C"/>
</dbReference>
<dbReference type="STRING" id="1319815.HMPREF0202_02386"/>
<dbReference type="InterPro" id="IPR036683">
    <property type="entry name" value="CO_DH_flav_C_dom_sf"/>
</dbReference>
<dbReference type="SUPFAM" id="SSF56176">
    <property type="entry name" value="FAD-binding/transporter-associated domain-like"/>
    <property type="match status" value="1"/>
</dbReference>